<dbReference type="RefSeq" id="WP_317793600.1">
    <property type="nucleotide sequence ID" value="NZ_AP028461.1"/>
</dbReference>
<sequence length="318" mass="35388">MFTVPWSSGGTRDAPTPAWPGLRLDVAVPRVPGLRVEATGGRRLLIRQGAEVVLLARQRRRHRGVHYLRTGAFSSPLPPITAADARRVGQCDDAAWPGRWTHRFARWLCEDVAGPLHDGEWMLAWGMPRWSVPAYWQRVPEVDPDLGHITWFGYGDPVEDQRDILPLRRLSPIDADRVKGYRRQHREGILPPVLLWWVSGLGVLLVVDGHDRLVAARAEGGVPDVIVLARAADPDFAAFYRETAVRGYEERVRSRQDALPDPFTATRIAHLGHSLALDLRTADRAEGRTRAWPIPGGPAAWDRLATALASDSPLVQDG</sequence>
<comment type="caution">
    <text evidence="1">The sequence shown here is derived from an EMBL/GenBank/DDBJ whole genome shotgun (WGS) entry which is preliminary data.</text>
</comment>
<reference evidence="2" key="1">
    <citation type="journal article" date="2019" name="Int. J. Syst. Evol. Microbiol.">
        <title>The Global Catalogue of Microorganisms (GCM) 10K type strain sequencing project: providing services to taxonomists for standard genome sequencing and annotation.</title>
        <authorList>
            <consortium name="The Broad Institute Genomics Platform"/>
            <consortium name="The Broad Institute Genome Sequencing Center for Infectious Disease"/>
            <person name="Wu L."/>
            <person name="Ma J."/>
        </authorList>
    </citation>
    <scope>NUCLEOTIDE SEQUENCE [LARGE SCALE GENOMIC DNA]</scope>
    <source>
        <strain evidence="2">CCM 7526</strain>
    </source>
</reference>
<gene>
    <name evidence="1" type="ORF">ACFQ5G_35310</name>
</gene>
<proteinExistence type="predicted"/>
<organism evidence="1 2">
    <name type="scientific">Actinoplanes sichuanensis</name>
    <dbReference type="NCBI Taxonomy" id="512349"/>
    <lineage>
        <taxon>Bacteria</taxon>
        <taxon>Bacillati</taxon>
        <taxon>Actinomycetota</taxon>
        <taxon>Actinomycetes</taxon>
        <taxon>Micromonosporales</taxon>
        <taxon>Micromonosporaceae</taxon>
        <taxon>Actinoplanes</taxon>
    </lineage>
</organism>
<dbReference type="EMBL" id="JBHTMK010000044">
    <property type="protein sequence ID" value="MFD1370635.1"/>
    <property type="molecule type" value="Genomic_DNA"/>
</dbReference>
<evidence type="ECO:0000313" key="2">
    <source>
        <dbReference type="Proteomes" id="UP001597183"/>
    </source>
</evidence>
<dbReference type="Proteomes" id="UP001597183">
    <property type="component" value="Unassembled WGS sequence"/>
</dbReference>
<name>A0ABW4AK38_9ACTN</name>
<accession>A0ABW4AK38</accession>
<evidence type="ECO:0000313" key="1">
    <source>
        <dbReference type="EMBL" id="MFD1370635.1"/>
    </source>
</evidence>
<protein>
    <submittedName>
        <fullName evidence="1">Uncharacterized protein</fullName>
    </submittedName>
</protein>
<keyword evidence="2" id="KW-1185">Reference proteome</keyword>